<dbReference type="AlphaFoldDB" id="A0A1X6NT61"/>
<feature type="region of interest" description="Disordered" evidence="1">
    <location>
        <begin position="220"/>
        <end position="239"/>
    </location>
</feature>
<feature type="compositionally biased region" description="Pro residues" evidence="1">
    <location>
        <begin position="220"/>
        <end position="233"/>
    </location>
</feature>
<gene>
    <name evidence="3" type="ORF">BU14_0501s0014</name>
</gene>
<evidence type="ECO:0000313" key="4">
    <source>
        <dbReference type="Proteomes" id="UP000218209"/>
    </source>
</evidence>
<dbReference type="Proteomes" id="UP000218209">
    <property type="component" value="Unassembled WGS sequence"/>
</dbReference>
<reference evidence="3 4" key="1">
    <citation type="submission" date="2017-03" db="EMBL/GenBank/DDBJ databases">
        <title>WGS assembly of Porphyra umbilicalis.</title>
        <authorList>
            <person name="Brawley S.H."/>
            <person name="Blouin N.A."/>
            <person name="Ficko-Blean E."/>
            <person name="Wheeler G.L."/>
            <person name="Lohr M."/>
            <person name="Goodson H.V."/>
            <person name="Jenkins J.W."/>
            <person name="Blaby-Haas C.E."/>
            <person name="Helliwell K.E."/>
            <person name="Chan C."/>
            <person name="Marriage T."/>
            <person name="Bhattacharya D."/>
            <person name="Klein A.S."/>
            <person name="Badis Y."/>
            <person name="Brodie J."/>
            <person name="Cao Y."/>
            <person name="Collen J."/>
            <person name="Dittami S.M."/>
            <person name="Gachon C.M."/>
            <person name="Green B.R."/>
            <person name="Karpowicz S."/>
            <person name="Kim J.W."/>
            <person name="Kudahl U."/>
            <person name="Lin S."/>
            <person name="Michel G."/>
            <person name="Mittag M."/>
            <person name="Olson B.J."/>
            <person name="Pangilinan J."/>
            <person name="Peng Y."/>
            <person name="Qiu H."/>
            <person name="Shu S."/>
            <person name="Singer J.T."/>
            <person name="Smith A.G."/>
            <person name="Sprecher B.N."/>
            <person name="Wagner V."/>
            <person name="Wang W."/>
            <person name="Wang Z.-Y."/>
            <person name="Yan J."/>
            <person name="Yarish C."/>
            <person name="Zoeuner-Riek S."/>
            <person name="Zhuang Y."/>
            <person name="Zou Y."/>
            <person name="Lindquist E.A."/>
            <person name="Grimwood J."/>
            <person name="Barry K."/>
            <person name="Rokhsar D.S."/>
            <person name="Schmutz J."/>
            <person name="Stiller J.W."/>
            <person name="Grossman A.R."/>
            <person name="Prochnik S.E."/>
        </authorList>
    </citation>
    <scope>NUCLEOTIDE SEQUENCE [LARGE SCALE GENOMIC DNA]</scope>
    <source>
        <strain evidence="3">4086291</strain>
    </source>
</reference>
<organism evidence="3 4">
    <name type="scientific">Porphyra umbilicalis</name>
    <name type="common">Purple laver</name>
    <name type="synonym">Red alga</name>
    <dbReference type="NCBI Taxonomy" id="2786"/>
    <lineage>
        <taxon>Eukaryota</taxon>
        <taxon>Rhodophyta</taxon>
        <taxon>Bangiophyceae</taxon>
        <taxon>Bangiales</taxon>
        <taxon>Bangiaceae</taxon>
        <taxon>Porphyra</taxon>
    </lineage>
</organism>
<protein>
    <submittedName>
        <fullName evidence="3">Uncharacterized protein</fullName>
    </submittedName>
</protein>
<dbReference type="EMBL" id="KV919108">
    <property type="protein sequence ID" value="OSX71794.1"/>
    <property type="molecule type" value="Genomic_DNA"/>
</dbReference>
<feature type="transmembrane region" description="Helical" evidence="2">
    <location>
        <begin position="152"/>
        <end position="179"/>
    </location>
</feature>
<evidence type="ECO:0000313" key="3">
    <source>
        <dbReference type="EMBL" id="OSX71794.1"/>
    </source>
</evidence>
<keyword evidence="2" id="KW-0472">Membrane</keyword>
<evidence type="ECO:0000256" key="2">
    <source>
        <dbReference type="SAM" id="Phobius"/>
    </source>
</evidence>
<feature type="transmembrane region" description="Helical" evidence="2">
    <location>
        <begin position="108"/>
        <end position="131"/>
    </location>
</feature>
<name>A0A1X6NT61_PORUM</name>
<keyword evidence="2" id="KW-0812">Transmembrane</keyword>
<accession>A0A1X6NT61</accession>
<proteinExistence type="predicted"/>
<feature type="transmembrane region" description="Helical" evidence="2">
    <location>
        <begin position="67"/>
        <end position="88"/>
    </location>
</feature>
<keyword evidence="4" id="KW-1185">Reference proteome</keyword>
<feature type="region of interest" description="Disordered" evidence="1">
    <location>
        <begin position="1"/>
        <end position="33"/>
    </location>
</feature>
<keyword evidence="2" id="KW-1133">Transmembrane helix</keyword>
<evidence type="ECO:0000256" key="1">
    <source>
        <dbReference type="SAM" id="MobiDB-lite"/>
    </source>
</evidence>
<sequence length="326" mass="32584">MPDAVAPTCARTRHAPWAWRPRPRWPPAPPGASTATIRAMAAAQLAPLQRVLAHPVHNSARPVIPRALTAAAVVACAAKVVVVSGVVAAHAVRAAGVCAGGGAGRGSVVSAAAAMVVAAAAAMMEVVGHIVRYRPGGVVLQRVAPRSMCDIAWLHAVDVALVFGPAALLLTVAGGMIGLSIGEAAALARADDALMAGLRAGHLTVSAYLDGFAAVRRAPPTSPCPSPLPPPPSAGGRRGWRAWAPEAVAAEVAAAQVVASHLWSAAGVVGRPVAASVADQARDVSMRCLLCAAVDVAEEGGAADAAVVARFEQYLAAARVGGAPAS</sequence>